<feature type="region of interest" description="Disordered" evidence="1">
    <location>
        <begin position="1"/>
        <end position="22"/>
    </location>
</feature>
<organism evidence="2">
    <name type="scientific">Zea mays</name>
    <name type="common">Maize</name>
    <dbReference type="NCBI Taxonomy" id="4577"/>
    <lineage>
        <taxon>Eukaryota</taxon>
        <taxon>Viridiplantae</taxon>
        <taxon>Streptophyta</taxon>
        <taxon>Embryophyta</taxon>
        <taxon>Tracheophyta</taxon>
        <taxon>Spermatophyta</taxon>
        <taxon>Magnoliopsida</taxon>
        <taxon>Liliopsida</taxon>
        <taxon>Poales</taxon>
        <taxon>Poaceae</taxon>
        <taxon>PACMAD clade</taxon>
        <taxon>Panicoideae</taxon>
        <taxon>Andropogonodae</taxon>
        <taxon>Andropogoneae</taxon>
        <taxon>Tripsacinae</taxon>
        <taxon>Zea</taxon>
    </lineage>
</organism>
<name>B8A264_MAIZE</name>
<dbReference type="AlphaFoldDB" id="B8A264"/>
<dbReference type="EMBL" id="BT055656">
    <property type="protein sequence ID" value="ACL54263.1"/>
    <property type="molecule type" value="mRNA"/>
</dbReference>
<proteinExistence type="evidence at transcript level"/>
<feature type="compositionally biased region" description="Low complexity" evidence="1">
    <location>
        <begin position="1"/>
        <end position="21"/>
    </location>
</feature>
<reference evidence="2" key="1">
    <citation type="journal article" date="2009" name="PLoS Genet.">
        <title>Sequencing, mapping, and analysis of 27,455 maize full-length cDNAs.</title>
        <authorList>
            <person name="Soderlund C."/>
            <person name="Descour A."/>
            <person name="Kudrna D."/>
            <person name="Bomhoff M."/>
            <person name="Boyd L."/>
            <person name="Currie J."/>
            <person name="Angelova A."/>
            <person name="Collura K."/>
            <person name="Wissotski M."/>
            <person name="Ashley E."/>
            <person name="Morrow D."/>
            <person name="Fernandes J."/>
            <person name="Walbot V."/>
            <person name="Yu Y."/>
        </authorList>
    </citation>
    <scope>NUCLEOTIDE SEQUENCE</scope>
    <source>
        <strain evidence="2">B73</strain>
    </source>
</reference>
<evidence type="ECO:0000313" key="2">
    <source>
        <dbReference type="EMBL" id="ACL54263.1"/>
    </source>
</evidence>
<evidence type="ECO:0000256" key="1">
    <source>
        <dbReference type="SAM" id="MobiDB-lite"/>
    </source>
</evidence>
<protein>
    <submittedName>
        <fullName evidence="2">Uncharacterized protein</fullName>
    </submittedName>
</protein>
<accession>B8A264</accession>
<sequence length="172" mass="18042">MRHASRCPPASSARSDASAPRTCPDASMAAFRARIFAMPFVVAATASGMTSGTATKASPGWCAGSGALYAVWRTVTASPRAWSALARCSIGLRWPWDGSGNSTTRAPRAGVGPSPSAIVVVRVAGRLKVPCCLGLWDASRFSVLQLQSGYILYNIINSAKAYLSISICILIF</sequence>